<dbReference type="InterPro" id="IPR045773">
    <property type="entry name" value="DUF6226"/>
</dbReference>
<keyword evidence="2" id="KW-1185">Reference proteome</keyword>
<dbReference type="EMBL" id="PZPL01000001">
    <property type="protein sequence ID" value="PTL72341.1"/>
    <property type="molecule type" value="Genomic_DNA"/>
</dbReference>
<evidence type="ECO:0000313" key="2">
    <source>
        <dbReference type="Proteomes" id="UP000241085"/>
    </source>
</evidence>
<proteinExistence type="predicted"/>
<reference evidence="1 2" key="1">
    <citation type="submission" date="2018-03" db="EMBL/GenBank/DDBJ databases">
        <title>Bacteriophage NCPPB3778 and a type I-E CRISPR drive the evolution of the US Biological Select Agent, Rathayibacter toxicus.</title>
        <authorList>
            <person name="Davis E.W.II."/>
            <person name="Tabima J.F."/>
            <person name="Weisberg A.J."/>
            <person name="Dantas Lopes L."/>
            <person name="Wiseman M.S."/>
            <person name="Wiseman M.S."/>
            <person name="Pupko T."/>
            <person name="Belcher M.S."/>
            <person name="Sechler A.J."/>
            <person name="Tancos M.A."/>
            <person name="Schroeder B.K."/>
            <person name="Murray T.D."/>
            <person name="Luster D.G."/>
            <person name="Schneider W.L."/>
            <person name="Rogers E."/>
            <person name="Andreote F.D."/>
            <person name="Grunwald N.J."/>
            <person name="Putnam M.L."/>
            <person name="Chang J.H."/>
        </authorList>
    </citation>
    <scope>NUCLEOTIDE SEQUENCE [LARGE SCALE GENOMIC DNA]</scope>
    <source>
        <strain evidence="1 2">DSM 15933</strain>
    </source>
</reference>
<name>A0A2T4US69_9MICO</name>
<dbReference type="RefSeq" id="WP_107574062.1">
    <property type="nucleotide sequence ID" value="NZ_PZPL01000001.1"/>
</dbReference>
<dbReference type="AlphaFoldDB" id="A0A2T4US69"/>
<sequence>MSYVRPAVEQPVFTDENGAVIPYGSRWEGSPPDEAYSVVAHAERFRPLHVVADALIAHLVEEYAATASDDPAAAAGDGVEIGREARAVRVVPASPEASPLTFVFTDFPGVLVHAGEFQRAALPVCGCDACDDEWTRVADELEGYVLGVVAGGLSESVVSGGPSESVVDGEELRIGSHLVRADDSGESSGWSVAEPDLLADLEERGISAPWSRDWVAWPRRRDA</sequence>
<dbReference type="Proteomes" id="UP000241085">
    <property type="component" value="Unassembled WGS sequence"/>
</dbReference>
<accession>A0A2T4US69</accession>
<gene>
    <name evidence="1" type="ORF">C1I63_05420</name>
</gene>
<protein>
    <submittedName>
        <fullName evidence="1">Uncharacterized protein</fullName>
    </submittedName>
</protein>
<organism evidence="1 2">
    <name type="scientific">Rathayibacter caricis DSM 15933</name>
    <dbReference type="NCBI Taxonomy" id="1328867"/>
    <lineage>
        <taxon>Bacteria</taxon>
        <taxon>Bacillati</taxon>
        <taxon>Actinomycetota</taxon>
        <taxon>Actinomycetes</taxon>
        <taxon>Micrococcales</taxon>
        <taxon>Microbacteriaceae</taxon>
        <taxon>Rathayibacter</taxon>
    </lineage>
</organism>
<evidence type="ECO:0000313" key="1">
    <source>
        <dbReference type="EMBL" id="PTL72341.1"/>
    </source>
</evidence>
<comment type="caution">
    <text evidence="1">The sequence shown here is derived from an EMBL/GenBank/DDBJ whole genome shotgun (WGS) entry which is preliminary data.</text>
</comment>
<dbReference type="Pfam" id="PF19736">
    <property type="entry name" value="DUF6226"/>
    <property type="match status" value="1"/>
</dbReference>